<dbReference type="GO" id="GO:0015562">
    <property type="term" value="F:efflux transmembrane transporter activity"/>
    <property type="evidence" value="ECO:0007669"/>
    <property type="project" value="InterPro"/>
</dbReference>
<dbReference type="PANTHER" id="PTHR30026:SF20">
    <property type="entry name" value="OUTER MEMBRANE PROTEIN TOLC"/>
    <property type="match status" value="1"/>
</dbReference>
<dbReference type="Gene3D" id="1.20.1600.10">
    <property type="entry name" value="Outer membrane efflux proteins (OEP)"/>
    <property type="match status" value="1"/>
</dbReference>
<evidence type="ECO:0000256" key="6">
    <source>
        <dbReference type="ARBA" id="ARBA00023136"/>
    </source>
</evidence>
<keyword evidence="8" id="KW-0175">Coiled coil</keyword>
<evidence type="ECO:0000256" key="7">
    <source>
        <dbReference type="ARBA" id="ARBA00023237"/>
    </source>
</evidence>
<dbReference type="PANTHER" id="PTHR30026">
    <property type="entry name" value="OUTER MEMBRANE PROTEIN TOLC"/>
    <property type="match status" value="1"/>
</dbReference>
<keyword evidence="6" id="KW-0472">Membrane</keyword>
<dbReference type="InterPro" id="IPR003423">
    <property type="entry name" value="OMP_efflux"/>
</dbReference>
<feature type="coiled-coil region" evidence="8">
    <location>
        <begin position="174"/>
        <end position="208"/>
    </location>
</feature>
<keyword evidence="7" id="KW-0998">Cell outer membrane</keyword>
<dbReference type="InterPro" id="IPR051906">
    <property type="entry name" value="TolC-like"/>
</dbReference>
<evidence type="ECO:0000256" key="8">
    <source>
        <dbReference type="SAM" id="Coils"/>
    </source>
</evidence>
<protein>
    <submittedName>
        <fullName evidence="10">TolC family protein</fullName>
    </submittedName>
</protein>
<feature type="coiled-coil region" evidence="8">
    <location>
        <begin position="341"/>
        <end position="398"/>
    </location>
</feature>
<evidence type="ECO:0000256" key="5">
    <source>
        <dbReference type="ARBA" id="ARBA00022692"/>
    </source>
</evidence>
<accession>A0A7V0N0E3</accession>
<evidence type="ECO:0000256" key="2">
    <source>
        <dbReference type="ARBA" id="ARBA00007613"/>
    </source>
</evidence>
<dbReference type="SUPFAM" id="SSF56954">
    <property type="entry name" value="Outer membrane efflux proteins (OEP)"/>
    <property type="match status" value="1"/>
</dbReference>
<gene>
    <name evidence="10" type="ORF">ENG47_06695</name>
</gene>
<dbReference type="EMBL" id="DRBC01000402">
    <property type="protein sequence ID" value="HDN85424.1"/>
    <property type="molecule type" value="Genomic_DNA"/>
</dbReference>
<sequence length="452" mass="51668">MGKKVAFGILLSFVLTAMSFAKGPTILSLQDSIQRALRYNLNVQIAKMEVEEAKLELKKQEATFKPQASISASPLQWEGKYNLQYNPQVDFNASFSNQWGTNVTLSASQEKGENERMEGSTSLTVIQKILPAPKLAPFYLSLKKSFLSLKKEELSSEEEIENIKLLVITSFYKILEEEKECELKKLSLEKAKENLTIVKDKLKKGMANKIDVMDAEIGIIKAEEELYQVKNNLSQSMIDFKELLGIKPDKEIALRDKTSLKDRILKIKLEDAVNQALKNNRQINQQKFAVEMRQLDLLTTKSKVSPSLNFLAGYNYNTQGLNKEEYRVGMLVEIPLLDGEKGKTEIQIAEQELKKEKLNLEKLKQDICGKIRDNFYELKSLEKRILFLKLSREKQKEALDLTKRMFSQGALTLQEVREREISLIQAEIDYIEALAEYELAKARLLKNIGKGI</sequence>
<proteinExistence type="inferred from homology"/>
<evidence type="ECO:0000313" key="10">
    <source>
        <dbReference type="EMBL" id="HDN85424.1"/>
    </source>
</evidence>
<keyword evidence="4" id="KW-1134">Transmembrane beta strand</keyword>
<evidence type="ECO:0000256" key="1">
    <source>
        <dbReference type="ARBA" id="ARBA00004442"/>
    </source>
</evidence>
<keyword evidence="3" id="KW-0813">Transport</keyword>
<name>A0A7V0N0E3_UNCAE</name>
<dbReference type="GO" id="GO:0015288">
    <property type="term" value="F:porin activity"/>
    <property type="evidence" value="ECO:0007669"/>
    <property type="project" value="TreeGrafter"/>
</dbReference>
<keyword evidence="5" id="KW-0812">Transmembrane</keyword>
<feature type="signal peptide" evidence="9">
    <location>
        <begin position="1"/>
        <end position="21"/>
    </location>
</feature>
<comment type="caution">
    <text evidence="10">The sequence shown here is derived from an EMBL/GenBank/DDBJ whole genome shotgun (WGS) entry which is preliminary data.</text>
</comment>
<dbReference type="Proteomes" id="UP000885660">
    <property type="component" value="Unassembled WGS sequence"/>
</dbReference>
<dbReference type="Pfam" id="PF02321">
    <property type="entry name" value="OEP"/>
    <property type="match status" value="1"/>
</dbReference>
<dbReference type="AlphaFoldDB" id="A0A7V0N0E3"/>
<keyword evidence="9" id="KW-0732">Signal</keyword>
<comment type="subcellular location">
    <subcellularLocation>
        <location evidence="1">Cell outer membrane</location>
    </subcellularLocation>
</comment>
<dbReference type="GO" id="GO:1990281">
    <property type="term" value="C:efflux pump complex"/>
    <property type="evidence" value="ECO:0007669"/>
    <property type="project" value="TreeGrafter"/>
</dbReference>
<evidence type="ECO:0000256" key="4">
    <source>
        <dbReference type="ARBA" id="ARBA00022452"/>
    </source>
</evidence>
<comment type="similarity">
    <text evidence="2">Belongs to the outer membrane factor (OMF) (TC 1.B.17) family.</text>
</comment>
<evidence type="ECO:0000256" key="3">
    <source>
        <dbReference type="ARBA" id="ARBA00022448"/>
    </source>
</evidence>
<organism evidence="10">
    <name type="scientific">Aerophobetes bacterium</name>
    <dbReference type="NCBI Taxonomy" id="2030807"/>
    <lineage>
        <taxon>Bacteria</taxon>
        <taxon>Candidatus Aerophobota</taxon>
    </lineage>
</organism>
<feature type="chain" id="PRO_5030684710" evidence="9">
    <location>
        <begin position="22"/>
        <end position="452"/>
    </location>
</feature>
<evidence type="ECO:0000256" key="9">
    <source>
        <dbReference type="SAM" id="SignalP"/>
    </source>
</evidence>
<reference evidence="10" key="1">
    <citation type="journal article" date="2020" name="mSystems">
        <title>Genome- and Community-Level Interaction Insights into Carbon Utilization and Element Cycling Functions of Hydrothermarchaeota in Hydrothermal Sediment.</title>
        <authorList>
            <person name="Zhou Z."/>
            <person name="Liu Y."/>
            <person name="Xu W."/>
            <person name="Pan J."/>
            <person name="Luo Z.H."/>
            <person name="Li M."/>
        </authorList>
    </citation>
    <scope>NUCLEOTIDE SEQUENCE [LARGE SCALE GENOMIC DNA]</scope>
    <source>
        <strain evidence="10">HyVt-219</strain>
    </source>
</reference>
<dbReference type="GO" id="GO:0009279">
    <property type="term" value="C:cell outer membrane"/>
    <property type="evidence" value="ECO:0007669"/>
    <property type="project" value="UniProtKB-SubCell"/>
</dbReference>